<keyword evidence="4 7" id="KW-0472">Membrane</keyword>
<keyword evidence="9" id="KW-1185">Reference proteome</keyword>
<evidence type="ECO:0000256" key="7">
    <source>
        <dbReference type="HAMAP-Rule" id="MF_02065"/>
    </source>
</evidence>
<dbReference type="EC" id="4.2.2.29" evidence="7"/>
<comment type="similarity">
    <text evidence="7">Belongs to the transglycosylase MltG family.</text>
</comment>
<dbReference type="CDD" id="cd08010">
    <property type="entry name" value="MltG_like"/>
    <property type="match status" value="1"/>
</dbReference>
<evidence type="ECO:0000313" key="9">
    <source>
        <dbReference type="Proteomes" id="UP000463470"/>
    </source>
</evidence>
<evidence type="ECO:0000256" key="1">
    <source>
        <dbReference type="ARBA" id="ARBA00022475"/>
    </source>
</evidence>
<dbReference type="NCBIfam" id="TIGR00247">
    <property type="entry name" value="endolytic transglycosylase MltG"/>
    <property type="match status" value="1"/>
</dbReference>
<evidence type="ECO:0000256" key="3">
    <source>
        <dbReference type="ARBA" id="ARBA00022989"/>
    </source>
</evidence>
<dbReference type="GO" id="GO:0008932">
    <property type="term" value="F:lytic endotransglycosylase activity"/>
    <property type="evidence" value="ECO:0007669"/>
    <property type="project" value="UniProtKB-UniRule"/>
</dbReference>
<evidence type="ECO:0000256" key="6">
    <source>
        <dbReference type="ARBA" id="ARBA00023316"/>
    </source>
</evidence>
<dbReference type="HAMAP" id="MF_02065">
    <property type="entry name" value="MltG"/>
    <property type="match status" value="1"/>
</dbReference>
<organism evidence="8 9">
    <name type="scientific">Heliomicrobium undosum</name>
    <dbReference type="NCBI Taxonomy" id="121734"/>
    <lineage>
        <taxon>Bacteria</taxon>
        <taxon>Bacillati</taxon>
        <taxon>Bacillota</taxon>
        <taxon>Clostridia</taxon>
        <taxon>Eubacteriales</taxon>
        <taxon>Heliobacteriaceae</taxon>
        <taxon>Heliomicrobium</taxon>
    </lineage>
</organism>
<dbReference type="Gene3D" id="3.30.1490.480">
    <property type="entry name" value="Endolytic murein transglycosylase"/>
    <property type="match status" value="2"/>
</dbReference>
<dbReference type="PANTHER" id="PTHR30518:SF2">
    <property type="entry name" value="ENDOLYTIC MUREIN TRANSGLYCOSYLASE"/>
    <property type="match status" value="1"/>
</dbReference>
<sequence>MRSKRKKAWPFGILAIIGIIAAVIAFQTYQQGLEPLEPGNRQEIVVEIPSNVTARDIGDILEDKKVIRSSRAFANYARGHGGESLKAGEYTLSPSLSVPDILNLLIEGKTRLYSFTIPEGYTTRQIVDLLAGKGLVDRDAFRKALAQTPMEYDYVKKLPANENRLEGFLFPATYRIQRDTSPEEIVRMLVSRFDQEMTPEVRARMKELNIGVRDTVVLASLIEREAQKAEDRPVISAVFRNRLNKGMKLEACSTIQYLLGQPKAKLYYKDLQIESPYNTYKYAGLPPGPIANPGKASLQAALYPTKTDYLYFVAKGDGYHQFSRTFNEHLQAVAKYGN</sequence>
<keyword evidence="3 7" id="KW-1133">Transmembrane helix</keyword>
<dbReference type="RefSeq" id="WP_161259776.1">
    <property type="nucleotide sequence ID" value="NZ_WXEY01000030.1"/>
</dbReference>
<keyword evidence="6 7" id="KW-0961">Cell wall biogenesis/degradation</keyword>
<name>A0A845L6C7_9FIRM</name>
<evidence type="ECO:0000256" key="5">
    <source>
        <dbReference type="ARBA" id="ARBA00023239"/>
    </source>
</evidence>
<feature type="site" description="Important for catalytic activity" evidence="7">
    <location>
        <position position="225"/>
    </location>
</feature>
<dbReference type="GO" id="GO:0009252">
    <property type="term" value="P:peptidoglycan biosynthetic process"/>
    <property type="evidence" value="ECO:0007669"/>
    <property type="project" value="UniProtKB-UniRule"/>
</dbReference>
<accession>A0A845L6C7</accession>
<dbReference type="Gene3D" id="3.30.160.60">
    <property type="entry name" value="Classic Zinc Finger"/>
    <property type="match status" value="1"/>
</dbReference>
<keyword evidence="5 7" id="KW-0456">Lyase</keyword>
<gene>
    <name evidence="7 8" type="primary">mltG</name>
    <name evidence="8" type="ORF">GTO91_16235</name>
</gene>
<dbReference type="AlphaFoldDB" id="A0A845L6C7"/>
<dbReference type="GO" id="GO:0005886">
    <property type="term" value="C:plasma membrane"/>
    <property type="evidence" value="ECO:0007669"/>
    <property type="project" value="UniProtKB-UniRule"/>
</dbReference>
<keyword evidence="1 7" id="KW-1003">Cell membrane</keyword>
<dbReference type="Proteomes" id="UP000463470">
    <property type="component" value="Unassembled WGS sequence"/>
</dbReference>
<comment type="catalytic activity">
    <reaction evidence="7">
        <text>a peptidoglycan chain = a peptidoglycan chain with N-acetyl-1,6-anhydromuramyl-[peptide] at the reducing end + a peptidoglycan chain with N-acetylglucosamine at the non-reducing end.</text>
        <dbReference type="EC" id="4.2.2.29"/>
    </reaction>
</comment>
<comment type="function">
    <text evidence="7">Functions as a peptidoglycan terminase that cleaves nascent peptidoglycan strands endolytically to terminate their elongation.</text>
</comment>
<dbReference type="EMBL" id="WXEY01000030">
    <property type="protein sequence ID" value="MZP31256.1"/>
    <property type="molecule type" value="Genomic_DNA"/>
</dbReference>
<reference evidence="8 9" key="1">
    <citation type="submission" date="2020-01" db="EMBL/GenBank/DDBJ databases">
        <title>Whole-genome sequence of Heliobacterium undosum DSM 13378.</title>
        <authorList>
            <person name="Kyndt J.A."/>
            <person name="Meyer T.E."/>
        </authorList>
    </citation>
    <scope>NUCLEOTIDE SEQUENCE [LARGE SCALE GENOMIC DNA]</scope>
    <source>
        <strain evidence="8 9">DSM 13378</strain>
    </source>
</reference>
<evidence type="ECO:0000313" key="8">
    <source>
        <dbReference type="EMBL" id="MZP31256.1"/>
    </source>
</evidence>
<dbReference type="InterPro" id="IPR003770">
    <property type="entry name" value="MLTG-like"/>
</dbReference>
<dbReference type="PANTHER" id="PTHR30518">
    <property type="entry name" value="ENDOLYTIC MUREIN TRANSGLYCOSYLASE"/>
    <property type="match status" value="1"/>
</dbReference>
<dbReference type="GO" id="GO:0071555">
    <property type="term" value="P:cell wall organization"/>
    <property type="evidence" value="ECO:0007669"/>
    <property type="project" value="UniProtKB-KW"/>
</dbReference>
<comment type="caution">
    <text evidence="8">The sequence shown here is derived from an EMBL/GenBank/DDBJ whole genome shotgun (WGS) entry which is preliminary data.</text>
</comment>
<evidence type="ECO:0000256" key="4">
    <source>
        <dbReference type="ARBA" id="ARBA00023136"/>
    </source>
</evidence>
<evidence type="ECO:0000256" key="2">
    <source>
        <dbReference type="ARBA" id="ARBA00022692"/>
    </source>
</evidence>
<protein>
    <recommendedName>
        <fullName evidence="7">Endolytic murein transglycosylase</fullName>
        <ecNumber evidence="7">4.2.2.29</ecNumber>
    </recommendedName>
    <alternativeName>
        <fullName evidence="7">Peptidoglycan lytic transglycosylase</fullName>
    </alternativeName>
    <alternativeName>
        <fullName evidence="7">Peptidoglycan polymerization terminase</fullName>
    </alternativeName>
</protein>
<proteinExistence type="inferred from homology"/>
<dbReference type="OrthoDB" id="9814591at2"/>
<keyword evidence="2 7" id="KW-0812">Transmembrane</keyword>
<dbReference type="Pfam" id="PF02618">
    <property type="entry name" value="YceG"/>
    <property type="match status" value="1"/>
</dbReference>